<gene>
    <name evidence="8" type="primary">mepA</name>
    <name evidence="8" type="ORF">NP596_03265</name>
</gene>
<keyword evidence="7" id="KW-0482">Metalloprotease</keyword>
<dbReference type="GO" id="GO:0016787">
    <property type="term" value="F:hydrolase activity"/>
    <property type="evidence" value="ECO:0007669"/>
    <property type="project" value="UniProtKB-KW"/>
</dbReference>
<accession>A0ABT1U0X3</accession>
<evidence type="ECO:0000256" key="6">
    <source>
        <dbReference type="ARBA" id="ARBA00022833"/>
    </source>
</evidence>
<dbReference type="EC" id="3.4.-.-" evidence="8"/>
<keyword evidence="4" id="KW-0574">Periplasm</keyword>
<name>A0ABT1U0X3_9GAMM</name>
<sequence length="280" mass="30961">MSKILLIAIYLLGANSLADSSPQNWAKRTTPTPDPVPQSIGNYTSGCISGAVALPLSGKGYQVMRLSRNRFYGHATLIQFIQQLGHVAADRQLGTLLIGDLGQARGGPTPSGHRSHQTGLDVDIWFLLSKQADHRLLSANERESWSAPSVVNVDTDTVDYRQWTQAHEIILEAAALHPEVDRIFVNPSIKQELCNHKTTSSAAWLRKIRPWWKHDDHFHVRLRCPDANPHCQGQPALPEADGCDASLAWWFSEEAKTPSKPSKPAIPPPLPALCEQVLNR</sequence>
<dbReference type="RefSeq" id="WP_256613794.1">
    <property type="nucleotide sequence ID" value="NZ_JANIBK010000009.1"/>
</dbReference>
<dbReference type="Gene3D" id="3.30.1380.10">
    <property type="match status" value="1"/>
</dbReference>
<evidence type="ECO:0000256" key="4">
    <source>
        <dbReference type="ARBA" id="ARBA00022764"/>
    </source>
</evidence>
<evidence type="ECO:0000256" key="2">
    <source>
        <dbReference type="ARBA" id="ARBA00022723"/>
    </source>
</evidence>
<reference evidence="8 9" key="1">
    <citation type="submission" date="2022-07" db="EMBL/GenBank/DDBJ databases">
        <title>Methylomonas rivi sp. nov., Methylomonas rosea sp. nov., Methylomonas aureus sp. nov. and Methylomonas subterranea sp. nov., four novel methanotrophs isolated from a freshwater creek and the deep terrestrial subsurface.</title>
        <authorList>
            <person name="Abin C."/>
            <person name="Sankaranarayanan K."/>
            <person name="Garner C."/>
            <person name="Sindelar R."/>
            <person name="Kotary K."/>
            <person name="Garner R."/>
            <person name="Barclay S."/>
            <person name="Lawson P."/>
            <person name="Krumholz L."/>
        </authorList>
    </citation>
    <scope>NUCLEOTIDE SEQUENCE [LARGE SCALE GENOMIC DNA]</scope>
    <source>
        <strain evidence="8 9">WSC-6</strain>
    </source>
</reference>
<evidence type="ECO:0000256" key="5">
    <source>
        <dbReference type="ARBA" id="ARBA00022801"/>
    </source>
</evidence>
<proteinExistence type="predicted"/>
<evidence type="ECO:0000256" key="3">
    <source>
        <dbReference type="ARBA" id="ARBA00022729"/>
    </source>
</evidence>
<protein>
    <submittedName>
        <fullName evidence="8">Penicillin-insensitive murein endopeptidase</fullName>
        <ecNumber evidence="8">3.4.-.-</ecNumber>
    </submittedName>
</protein>
<keyword evidence="3" id="KW-0732">Signal</keyword>
<evidence type="ECO:0000313" key="9">
    <source>
        <dbReference type="Proteomes" id="UP001524586"/>
    </source>
</evidence>
<keyword evidence="6" id="KW-0862">Zinc</keyword>
<evidence type="ECO:0000313" key="8">
    <source>
        <dbReference type="EMBL" id="MCQ8127467.1"/>
    </source>
</evidence>
<dbReference type="InterPro" id="IPR009045">
    <property type="entry name" value="Zn_M74/Hedgehog-like"/>
</dbReference>
<dbReference type="NCBIfam" id="NF006947">
    <property type="entry name" value="PRK09429.1"/>
    <property type="match status" value="1"/>
</dbReference>
<keyword evidence="1" id="KW-0645">Protease</keyword>
<evidence type="ECO:0000256" key="1">
    <source>
        <dbReference type="ARBA" id="ARBA00022670"/>
    </source>
</evidence>
<comment type="caution">
    <text evidence="8">The sequence shown here is derived from an EMBL/GenBank/DDBJ whole genome shotgun (WGS) entry which is preliminary data.</text>
</comment>
<keyword evidence="2" id="KW-0479">Metal-binding</keyword>
<dbReference type="EMBL" id="JANIBK010000009">
    <property type="protein sequence ID" value="MCQ8127467.1"/>
    <property type="molecule type" value="Genomic_DNA"/>
</dbReference>
<dbReference type="SUPFAM" id="SSF55166">
    <property type="entry name" value="Hedgehog/DD-peptidase"/>
    <property type="match status" value="1"/>
</dbReference>
<dbReference type="Pfam" id="PF03411">
    <property type="entry name" value="Peptidase_M74"/>
    <property type="match status" value="1"/>
</dbReference>
<evidence type="ECO:0000256" key="7">
    <source>
        <dbReference type="ARBA" id="ARBA00023049"/>
    </source>
</evidence>
<organism evidence="8 9">
    <name type="scientific">Methylomonas rivi</name>
    <dbReference type="NCBI Taxonomy" id="2952226"/>
    <lineage>
        <taxon>Bacteria</taxon>
        <taxon>Pseudomonadati</taxon>
        <taxon>Pseudomonadota</taxon>
        <taxon>Gammaproteobacteria</taxon>
        <taxon>Methylococcales</taxon>
        <taxon>Methylococcaceae</taxon>
        <taxon>Methylomonas</taxon>
    </lineage>
</organism>
<keyword evidence="9" id="KW-1185">Reference proteome</keyword>
<keyword evidence="5 8" id="KW-0378">Hydrolase</keyword>
<dbReference type="PIRSF" id="PIRSF018455">
    <property type="entry name" value="MepA"/>
    <property type="match status" value="1"/>
</dbReference>
<dbReference type="InterPro" id="IPR005073">
    <property type="entry name" value="Peptidase_M74"/>
</dbReference>
<dbReference type="Proteomes" id="UP001524586">
    <property type="component" value="Unassembled WGS sequence"/>
</dbReference>